<organism evidence="8 9">
    <name type="scientific">Polypedilum vanderplanki</name>
    <name type="common">Sleeping chironomid midge</name>
    <dbReference type="NCBI Taxonomy" id="319348"/>
    <lineage>
        <taxon>Eukaryota</taxon>
        <taxon>Metazoa</taxon>
        <taxon>Ecdysozoa</taxon>
        <taxon>Arthropoda</taxon>
        <taxon>Hexapoda</taxon>
        <taxon>Insecta</taxon>
        <taxon>Pterygota</taxon>
        <taxon>Neoptera</taxon>
        <taxon>Endopterygota</taxon>
        <taxon>Diptera</taxon>
        <taxon>Nematocera</taxon>
        <taxon>Chironomoidea</taxon>
        <taxon>Chironomidae</taxon>
        <taxon>Chironominae</taxon>
        <taxon>Polypedilum</taxon>
        <taxon>Polypedilum</taxon>
    </lineage>
</organism>
<sequence length="735" mass="84478">MSMKLIGNRNNPNCIQEMQWSNKMDLIALVNDTGEVTINRFKWDMPIKILPPEEKIAVKSISWRMDERIIGIAYNNQLINLVDIESKEVIISYSVNADVTKICWTQNSIDIDSNEKSILDDHVFLASLPSINSTISSGTKKSDYNSTRFYSNTGLNFLIVICNDCTIRAYIYGVLSCGSIDVKKKLNVNESDSLNIIEAKMSSNFERFFVVYVKNGILGTLVFENSALLKRHVALWKLSIKYGMILNIFEYMDDTIEHINEAWESVLLEMDNKLSKYAKKQEAGSISADFLELLLFGYPSEELENFLTHEMTVRELKKLSNSVEMSYSTIQKLVVKPLHSAIISIFYHVNNLHGMHQNAYEYKNLLGENSSEALISTGSFLIKSHELQQIIDKSMRDFKIFFRWLYIAISRLMDDTVPDDAGVITQQEVNYLAEFLYNFEENRKELVHDESGEKEIKFNLERVGQYLTNQNLTIPSIDNTSNIWNEIFTQNECLQTSKLIYPHNKDSSLIQEKNKMEKSIKDLFNRLEHSIGQEYNLKNDFIISHSDDIASSTIVTSHIIDGENQDAINLFTILLSEKDLLLLVYYSNTYIPKIAKLQFTNRDECNILSVGQLSFIDIKFYNTRLLSGLIKNEIGNKIQTCFIQVPVSRLIDELLEYDQKTIPTFNMYNYIDDCNFKVIEGFAGNLMAVSGSRKVAAFLASNQKIVKLYELEVDEDDECDEENSNNASFEIEMKM</sequence>
<dbReference type="SUPFAM" id="SSF50978">
    <property type="entry name" value="WD40 repeat-like"/>
    <property type="match status" value="1"/>
</dbReference>
<protein>
    <recommendedName>
        <fullName evidence="1">Anaphase-promoting complex subunit 4</fullName>
    </recommendedName>
</protein>
<dbReference type="AlphaFoldDB" id="A0A9J6BQ33"/>
<dbReference type="PANTHER" id="PTHR13260">
    <property type="entry name" value="ANAPHASE PROMOTING COMPLEX SUBUNIT 4 APC4"/>
    <property type="match status" value="1"/>
</dbReference>
<dbReference type="GO" id="GO:0031145">
    <property type="term" value="P:anaphase-promoting complex-dependent catabolic process"/>
    <property type="evidence" value="ECO:0007669"/>
    <property type="project" value="InterPro"/>
</dbReference>
<gene>
    <name evidence="8" type="ORF">PVAND_001973</name>
</gene>
<feature type="domain" description="Anaphase-promoting complex subunit 4 long" evidence="7">
    <location>
        <begin position="226"/>
        <end position="415"/>
    </location>
</feature>
<dbReference type="OrthoDB" id="2110451at2759"/>
<dbReference type="PANTHER" id="PTHR13260:SF0">
    <property type="entry name" value="ANAPHASE-PROMOTING COMPLEX SUBUNIT 4"/>
    <property type="match status" value="1"/>
</dbReference>
<dbReference type="GO" id="GO:0070979">
    <property type="term" value="P:protein K11-linked ubiquitination"/>
    <property type="evidence" value="ECO:0007669"/>
    <property type="project" value="TreeGrafter"/>
</dbReference>
<evidence type="ECO:0000256" key="5">
    <source>
        <dbReference type="ARBA" id="ARBA00023306"/>
    </source>
</evidence>
<comment type="caution">
    <text evidence="8">The sequence shown here is derived from an EMBL/GenBank/DDBJ whole genome shotgun (WGS) entry which is preliminary data.</text>
</comment>
<keyword evidence="2" id="KW-0132">Cell division</keyword>
<evidence type="ECO:0000313" key="9">
    <source>
        <dbReference type="Proteomes" id="UP001107558"/>
    </source>
</evidence>
<evidence type="ECO:0000313" key="8">
    <source>
        <dbReference type="EMBL" id="KAG5671797.1"/>
    </source>
</evidence>
<evidence type="ECO:0000256" key="2">
    <source>
        <dbReference type="ARBA" id="ARBA00022618"/>
    </source>
</evidence>
<evidence type="ECO:0000256" key="1">
    <source>
        <dbReference type="ARBA" id="ARBA00016067"/>
    </source>
</evidence>
<dbReference type="GO" id="GO:0005680">
    <property type="term" value="C:anaphase-promoting complex"/>
    <property type="evidence" value="ECO:0007669"/>
    <property type="project" value="InterPro"/>
</dbReference>
<dbReference type="InterPro" id="IPR024789">
    <property type="entry name" value="APC4"/>
</dbReference>
<dbReference type="InterPro" id="IPR036322">
    <property type="entry name" value="WD40_repeat_dom_sf"/>
</dbReference>
<feature type="domain" description="Anaphase-promoting complex subunit 4-like WD40" evidence="6">
    <location>
        <begin position="18"/>
        <end position="107"/>
    </location>
</feature>
<evidence type="ECO:0000256" key="3">
    <source>
        <dbReference type="ARBA" id="ARBA00022776"/>
    </source>
</evidence>
<keyword evidence="5" id="KW-0131">Cell cycle</keyword>
<keyword evidence="9" id="KW-1185">Reference proteome</keyword>
<accession>A0A9J6BQ33</accession>
<dbReference type="InterPro" id="IPR024977">
    <property type="entry name" value="Apc4-like_WD40_dom"/>
</dbReference>
<dbReference type="Pfam" id="PF12894">
    <property type="entry name" value="ANAPC4_WD40"/>
    <property type="match status" value="1"/>
</dbReference>
<dbReference type="GO" id="GO:0051301">
    <property type="term" value="P:cell division"/>
    <property type="evidence" value="ECO:0007669"/>
    <property type="project" value="UniProtKB-KW"/>
</dbReference>
<name>A0A9J6BQ33_POLVA</name>
<evidence type="ECO:0000256" key="4">
    <source>
        <dbReference type="ARBA" id="ARBA00022786"/>
    </source>
</evidence>
<reference evidence="8" key="1">
    <citation type="submission" date="2021-03" db="EMBL/GenBank/DDBJ databases">
        <title>Chromosome level genome of the anhydrobiotic midge Polypedilum vanderplanki.</title>
        <authorList>
            <person name="Yoshida Y."/>
            <person name="Kikawada T."/>
            <person name="Gusev O."/>
        </authorList>
    </citation>
    <scope>NUCLEOTIDE SEQUENCE</scope>
    <source>
        <strain evidence="8">NIAS01</strain>
        <tissue evidence="8">Whole body or cell culture</tissue>
    </source>
</reference>
<dbReference type="GO" id="GO:0034399">
    <property type="term" value="C:nuclear periphery"/>
    <property type="evidence" value="ECO:0007669"/>
    <property type="project" value="TreeGrafter"/>
</dbReference>
<evidence type="ECO:0000259" key="6">
    <source>
        <dbReference type="Pfam" id="PF12894"/>
    </source>
</evidence>
<dbReference type="InterPro" id="IPR024790">
    <property type="entry name" value="APC4_long_dom"/>
</dbReference>
<dbReference type="EMBL" id="JADBJN010000003">
    <property type="protein sequence ID" value="KAG5671797.1"/>
    <property type="molecule type" value="Genomic_DNA"/>
</dbReference>
<dbReference type="Pfam" id="PF12896">
    <property type="entry name" value="ANAPC4"/>
    <property type="match status" value="1"/>
</dbReference>
<keyword evidence="3" id="KW-0498">Mitosis</keyword>
<proteinExistence type="predicted"/>
<evidence type="ECO:0000259" key="7">
    <source>
        <dbReference type="Pfam" id="PF12896"/>
    </source>
</evidence>
<dbReference type="Proteomes" id="UP001107558">
    <property type="component" value="Chromosome 3"/>
</dbReference>
<keyword evidence="4" id="KW-0833">Ubl conjugation pathway</keyword>